<dbReference type="InterPro" id="IPR050902">
    <property type="entry name" value="ABC_Transporter_SBP"/>
</dbReference>
<evidence type="ECO:0000256" key="1">
    <source>
        <dbReference type="ARBA" id="ARBA00008814"/>
    </source>
</evidence>
<dbReference type="PROSITE" id="PS51257">
    <property type="entry name" value="PROKAR_LIPOPROTEIN"/>
    <property type="match status" value="1"/>
</dbReference>
<evidence type="ECO:0000313" key="5">
    <source>
        <dbReference type="EMBL" id="CAD2070906.1"/>
    </source>
</evidence>
<dbReference type="RefSeq" id="WP_186084476.1">
    <property type="nucleotide sequence ID" value="NZ_BMDB01000003.1"/>
</dbReference>
<dbReference type="InterPro" id="IPR002491">
    <property type="entry name" value="ABC_transptr_periplasmic_BD"/>
</dbReference>
<dbReference type="NCBIfam" id="NF038402">
    <property type="entry name" value="TroA_like"/>
    <property type="match status" value="1"/>
</dbReference>
<keyword evidence="2 3" id="KW-0732">Signal</keyword>
<name>A0A6V7R0T0_9BACL</name>
<proteinExistence type="inferred from homology"/>
<evidence type="ECO:0000256" key="2">
    <source>
        <dbReference type="ARBA" id="ARBA00022729"/>
    </source>
</evidence>
<feature type="domain" description="Fe/B12 periplasmic-binding" evidence="4">
    <location>
        <begin position="28"/>
        <end position="281"/>
    </location>
</feature>
<dbReference type="InterPro" id="IPR054828">
    <property type="entry name" value="Vit_B12_bind_prot"/>
</dbReference>
<accession>A0A6V7R0T0</accession>
<feature type="signal peptide" evidence="3">
    <location>
        <begin position="1"/>
        <end position="20"/>
    </location>
</feature>
<dbReference type="GO" id="GO:0071281">
    <property type="term" value="P:cellular response to iron ion"/>
    <property type="evidence" value="ECO:0007669"/>
    <property type="project" value="TreeGrafter"/>
</dbReference>
<dbReference type="Gene3D" id="3.40.50.1980">
    <property type="entry name" value="Nitrogenase molybdenum iron protein domain"/>
    <property type="match status" value="2"/>
</dbReference>
<reference evidence="5 6" key="1">
    <citation type="submission" date="2020-07" db="EMBL/GenBank/DDBJ databases">
        <authorList>
            <person name="Criscuolo A."/>
        </authorList>
    </citation>
    <scope>NUCLEOTIDE SEQUENCE [LARGE SCALE GENOMIC DNA]</scope>
    <source>
        <strain evidence="6">CIP 111030</strain>
    </source>
</reference>
<protein>
    <submittedName>
        <fullName evidence="5">Vitamin B12-binding protein</fullName>
    </submittedName>
</protein>
<organism evidence="5 6">
    <name type="scientific">Phocicoccus schoeneichii</name>
    <dbReference type="NCBI Taxonomy" id="1812261"/>
    <lineage>
        <taxon>Bacteria</taxon>
        <taxon>Bacillati</taxon>
        <taxon>Bacillota</taxon>
        <taxon>Bacilli</taxon>
        <taxon>Bacillales</taxon>
        <taxon>Salinicoccaceae</taxon>
        <taxon>Phocicoccus</taxon>
    </lineage>
</organism>
<dbReference type="PANTHER" id="PTHR30535">
    <property type="entry name" value="VITAMIN B12-BINDING PROTEIN"/>
    <property type="match status" value="1"/>
</dbReference>
<dbReference type="Pfam" id="PF01497">
    <property type="entry name" value="Peripla_BP_2"/>
    <property type="match status" value="1"/>
</dbReference>
<dbReference type="SUPFAM" id="SSF53807">
    <property type="entry name" value="Helical backbone' metal receptor"/>
    <property type="match status" value="1"/>
</dbReference>
<feature type="chain" id="PRO_5038775907" evidence="3">
    <location>
        <begin position="21"/>
        <end position="281"/>
    </location>
</feature>
<dbReference type="EMBL" id="CAJEWE010000003">
    <property type="protein sequence ID" value="CAD2070906.1"/>
    <property type="molecule type" value="Genomic_DNA"/>
</dbReference>
<evidence type="ECO:0000259" key="4">
    <source>
        <dbReference type="PROSITE" id="PS50983"/>
    </source>
</evidence>
<comment type="caution">
    <text evidence="5">The sequence shown here is derived from an EMBL/GenBank/DDBJ whole genome shotgun (WGS) entry which is preliminary data.</text>
</comment>
<comment type="similarity">
    <text evidence="1">Belongs to the bacterial solute-binding protein 8 family.</text>
</comment>
<evidence type="ECO:0000256" key="3">
    <source>
        <dbReference type="SAM" id="SignalP"/>
    </source>
</evidence>
<keyword evidence="6" id="KW-1185">Reference proteome</keyword>
<evidence type="ECO:0000313" key="6">
    <source>
        <dbReference type="Proteomes" id="UP000521032"/>
    </source>
</evidence>
<dbReference type="PROSITE" id="PS50983">
    <property type="entry name" value="FE_B12_PBP"/>
    <property type="match status" value="1"/>
</dbReference>
<gene>
    <name evidence="5" type="primary">btuF</name>
    <name evidence="5" type="ORF">JEOSCH030_00115</name>
</gene>
<dbReference type="PANTHER" id="PTHR30535:SF34">
    <property type="entry name" value="MOLYBDATE-BINDING PROTEIN MOLA"/>
    <property type="match status" value="1"/>
</dbReference>
<dbReference type="Proteomes" id="UP000521032">
    <property type="component" value="Unassembled WGS sequence"/>
</dbReference>
<dbReference type="AlphaFoldDB" id="A0A6V7R0T0"/>
<sequence>MKRIYLIIMMVATLTLVACQNESGSEMKIISLMPSNTEIISEIGLLEALVMVTVSDDYPEAVKSDKISKIDTFNFDAEKLIAENPTHIVSHESVNRGIESEIERVKKATGAKVLVVKDATSIEDVFSDIESIGNFLGKSREANNLVERLDNKYTELKSSIQPKENQRAIVFLSPTPEVYTVGRDTFITNTLKVAGMDNVFDDLEGYPVVSNESLIKHKPDVAINLTGMSASDFREMLEKTPGLENLEITQFENQCTPDVNTVSRPGPRILEGVKSLASCIE</sequence>